<organism evidence="2">
    <name type="scientific">Aphanomyces astaci</name>
    <name type="common">Crayfish plague agent</name>
    <dbReference type="NCBI Taxonomy" id="112090"/>
    <lineage>
        <taxon>Eukaryota</taxon>
        <taxon>Sar</taxon>
        <taxon>Stramenopiles</taxon>
        <taxon>Oomycota</taxon>
        <taxon>Saprolegniomycetes</taxon>
        <taxon>Saprolegniales</taxon>
        <taxon>Verrucalvaceae</taxon>
        <taxon>Aphanomyces</taxon>
    </lineage>
</organism>
<dbReference type="Pfam" id="PF14336">
    <property type="entry name" value="GLUCM-like_C"/>
    <property type="match status" value="1"/>
</dbReference>
<dbReference type="Gene3D" id="3.90.1640.20">
    <property type="entry name" value="TON_0340"/>
    <property type="match status" value="1"/>
</dbReference>
<evidence type="ECO:0000313" key="2">
    <source>
        <dbReference type="EMBL" id="ETV78634.1"/>
    </source>
</evidence>
<evidence type="ECO:0000259" key="1">
    <source>
        <dbReference type="Pfam" id="PF14336"/>
    </source>
</evidence>
<dbReference type="OrthoDB" id="10262538at2759"/>
<protein>
    <recommendedName>
        <fullName evidence="1">D-glutamate cyclase-like C-terminal domain-containing protein</fullName>
    </recommendedName>
</protein>
<dbReference type="InterPro" id="IPR025504">
    <property type="entry name" value="GLUCM_C"/>
</dbReference>
<dbReference type="GeneID" id="20810121"/>
<accession>W4GHY5</accession>
<feature type="domain" description="D-glutamate cyclase-like C-terminal" evidence="1">
    <location>
        <begin position="6"/>
        <end position="292"/>
    </location>
</feature>
<dbReference type="RefSeq" id="XP_009832216.1">
    <property type="nucleotide sequence ID" value="XM_009833914.1"/>
</dbReference>
<sequence length="501" mass="54046">MQRILAIVQDDVGGRGIRHLLNPHRDVVALEAAATGLLHLPPGSHVAILTGFPCVQHATPPTETDGIAGTFALVHMLHTRGCVVHILTDDVNASVFQACIDHWRNNYSCQADKNLQLHTFPPGPVAPPQLEAMAALIQYWIAIERPGEAADGRYYTMRARDISRDVAHLDAFFDRAQQLGVRTLAIGDGGNELGLGGVATLTKQHIPHGDVIAAVTPSDHLVVASISDWGGYAICAAMAYIDPSLSLVLPRTLAELAATMVMACARDGILGTLDACVDGWPLVVSLNRLHQLTYLERRCDFRLLACHPHSPTLISKWPRLATKVQPSWLPPSAASTLIHVVTDLTKAMPQAAMVALELASVANMPPPSDKDCVVLLPAALLVESPDNIDAVRTWQTHHTRLGVVGGSAQVLQQLVAVAGIYVAIHVLVEYNEAMLASHVPWCQKQRIGLWVAVSSESTATGRWLLDQPWVDAVLSHDTTQLHDLMDCIGQAVVKPWSSGGH</sequence>
<dbReference type="VEuPathDB" id="FungiDB:H257_08125"/>
<dbReference type="PANTHER" id="PTHR32022:SF10">
    <property type="entry name" value="D-GLUTAMATE CYCLASE, MITOCHONDRIAL"/>
    <property type="match status" value="1"/>
</dbReference>
<dbReference type="STRING" id="112090.W4GHY5"/>
<gene>
    <name evidence="2" type="ORF">H257_08125</name>
</gene>
<proteinExistence type="predicted"/>
<reference evidence="2" key="1">
    <citation type="submission" date="2013-12" db="EMBL/GenBank/DDBJ databases">
        <title>The Genome Sequence of Aphanomyces astaci APO3.</title>
        <authorList>
            <consortium name="The Broad Institute Genomics Platform"/>
            <person name="Russ C."/>
            <person name="Tyler B."/>
            <person name="van West P."/>
            <person name="Dieguez-Uribeondo J."/>
            <person name="Young S.K."/>
            <person name="Zeng Q."/>
            <person name="Gargeya S."/>
            <person name="Fitzgerald M."/>
            <person name="Abouelleil A."/>
            <person name="Alvarado L."/>
            <person name="Chapman S.B."/>
            <person name="Gainer-Dewar J."/>
            <person name="Goldberg J."/>
            <person name="Griggs A."/>
            <person name="Gujja S."/>
            <person name="Hansen M."/>
            <person name="Howarth C."/>
            <person name="Imamovic A."/>
            <person name="Ireland A."/>
            <person name="Larimer J."/>
            <person name="McCowan C."/>
            <person name="Murphy C."/>
            <person name="Pearson M."/>
            <person name="Poon T.W."/>
            <person name="Priest M."/>
            <person name="Roberts A."/>
            <person name="Saif S."/>
            <person name="Shea T."/>
            <person name="Sykes S."/>
            <person name="Wortman J."/>
            <person name="Nusbaum C."/>
            <person name="Birren B."/>
        </authorList>
    </citation>
    <scope>NUCLEOTIDE SEQUENCE [LARGE SCALE GENOMIC DNA]</scope>
    <source>
        <strain evidence="2">APO3</strain>
    </source>
</reference>
<dbReference type="AlphaFoldDB" id="W4GHY5"/>
<name>W4GHY5_APHAT</name>
<dbReference type="PANTHER" id="PTHR32022">
    <property type="entry name" value="D-GLUTAMATE CYCLASE, MITOCHONDRIAL"/>
    <property type="match status" value="1"/>
</dbReference>
<dbReference type="EMBL" id="KI913130">
    <property type="protein sequence ID" value="ETV78634.1"/>
    <property type="molecule type" value="Genomic_DNA"/>
</dbReference>